<feature type="domain" description="C-type lectin" evidence="2">
    <location>
        <begin position="265"/>
        <end position="379"/>
    </location>
</feature>
<dbReference type="Pfam" id="PF00059">
    <property type="entry name" value="Lectin_C"/>
    <property type="match status" value="1"/>
</dbReference>
<dbReference type="SMART" id="SM00034">
    <property type="entry name" value="CLECT"/>
    <property type="match status" value="1"/>
</dbReference>
<evidence type="ECO:0000256" key="1">
    <source>
        <dbReference type="SAM" id="Phobius"/>
    </source>
</evidence>
<keyword evidence="1" id="KW-0472">Membrane</keyword>
<dbReference type="InterPro" id="IPR016186">
    <property type="entry name" value="C-type_lectin-like/link_sf"/>
</dbReference>
<keyword evidence="4" id="KW-1185">Reference proteome</keyword>
<dbReference type="SUPFAM" id="SSF56436">
    <property type="entry name" value="C-type lectin-like"/>
    <property type="match status" value="1"/>
</dbReference>
<evidence type="ECO:0000259" key="2">
    <source>
        <dbReference type="PROSITE" id="PS50041"/>
    </source>
</evidence>
<evidence type="ECO:0000313" key="4">
    <source>
        <dbReference type="Proteomes" id="UP001642483"/>
    </source>
</evidence>
<dbReference type="Proteomes" id="UP001642483">
    <property type="component" value="Unassembled WGS sequence"/>
</dbReference>
<dbReference type="PROSITE" id="PS50041">
    <property type="entry name" value="C_TYPE_LECTIN_2"/>
    <property type="match status" value="1"/>
</dbReference>
<keyword evidence="1" id="KW-1133">Transmembrane helix</keyword>
<name>A0ABP0G715_CLALP</name>
<dbReference type="PANTHER" id="PTHR22801">
    <property type="entry name" value="LITHOSTATHINE"/>
    <property type="match status" value="1"/>
</dbReference>
<dbReference type="Gene3D" id="3.10.100.10">
    <property type="entry name" value="Mannose-Binding Protein A, subunit A"/>
    <property type="match status" value="1"/>
</dbReference>
<dbReference type="EMBL" id="CAWYQH010000101">
    <property type="protein sequence ID" value="CAK8685890.1"/>
    <property type="molecule type" value="Genomic_DNA"/>
</dbReference>
<evidence type="ECO:0000313" key="3">
    <source>
        <dbReference type="EMBL" id="CAK8685890.1"/>
    </source>
</evidence>
<dbReference type="CDD" id="cd00037">
    <property type="entry name" value="CLECT"/>
    <property type="match status" value="1"/>
</dbReference>
<dbReference type="InterPro" id="IPR050801">
    <property type="entry name" value="Ca-Dep_Lectins_ImmuneDev"/>
</dbReference>
<accession>A0ABP0G715</accession>
<feature type="transmembrane region" description="Helical" evidence="1">
    <location>
        <begin position="12"/>
        <end position="33"/>
    </location>
</feature>
<sequence>MTVQVVHTKYKALIILSSAISLLLSSTALYFAAKNESHNGKAVENSNYYHRIQKRGTNDEVTSNEGNECDQVQAEGPSTAEQQLQRMTCNYKQLKKEVDGWADEFNAVLYFINEIGVNMQAAREKIHENTNLIRSVQGLDAVHDDVNGASIYTALEEIQHRINSTSSASNARLLSVEIRTRNLLGKINHMNESLQMINAKKSSNAVETSTSYSLPGGNPELERNLNRMEEKIENFHLQTQLNRNSLMSLQNSLSNHASDQWFNAPNGYQYFLSKSAFRSDSYTRSRRYCRKMNSDLAYVGMRNDAVFRFLWSSFVGPSRLHCVWIGLTDLNVEGQWTWMDGQEVERSWTNWAPGQPGHLGRNKDCGMIKMGAWAQADCSGFRKLCSFLCERKIIEL</sequence>
<organism evidence="3 4">
    <name type="scientific">Clavelina lepadiformis</name>
    <name type="common">Light-bulb sea squirt</name>
    <name type="synonym">Ascidia lepadiformis</name>
    <dbReference type="NCBI Taxonomy" id="159417"/>
    <lineage>
        <taxon>Eukaryota</taxon>
        <taxon>Metazoa</taxon>
        <taxon>Chordata</taxon>
        <taxon>Tunicata</taxon>
        <taxon>Ascidiacea</taxon>
        <taxon>Aplousobranchia</taxon>
        <taxon>Clavelinidae</taxon>
        <taxon>Clavelina</taxon>
    </lineage>
</organism>
<dbReference type="InterPro" id="IPR016187">
    <property type="entry name" value="CTDL_fold"/>
</dbReference>
<protein>
    <recommendedName>
        <fullName evidence="2">C-type lectin domain-containing protein</fullName>
    </recommendedName>
</protein>
<reference evidence="3 4" key="1">
    <citation type="submission" date="2024-02" db="EMBL/GenBank/DDBJ databases">
        <authorList>
            <person name="Daric V."/>
            <person name="Darras S."/>
        </authorList>
    </citation>
    <scope>NUCLEOTIDE SEQUENCE [LARGE SCALE GENOMIC DNA]</scope>
</reference>
<dbReference type="PANTHER" id="PTHR22801:SF63">
    <property type="entry name" value="C-TYPE LECTIN DOMAIN-CONTAINING PROTEIN"/>
    <property type="match status" value="1"/>
</dbReference>
<dbReference type="InterPro" id="IPR001304">
    <property type="entry name" value="C-type_lectin-like"/>
</dbReference>
<gene>
    <name evidence="3" type="ORF">CVLEPA_LOCUS17603</name>
</gene>
<keyword evidence="1" id="KW-0812">Transmembrane</keyword>
<proteinExistence type="predicted"/>
<comment type="caution">
    <text evidence="3">The sequence shown here is derived from an EMBL/GenBank/DDBJ whole genome shotgun (WGS) entry which is preliminary data.</text>
</comment>